<dbReference type="InParanoid" id="A0A059ANN7"/>
<organism evidence="2">
    <name type="scientific">Eucalyptus grandis</name>
    <name type="common">Flooded gum</name>
    <dbReference type="NCBI Taxonomy" id="71139"/>
    <lineage>
        <taxon>Eukaryota</taxon>
        <taxon>Viridiplantae</taxon>
        <taxon>Streptophyta</taxon>
        <taxon>Embryophyta</taxon>
        <taxon>Tracheophyta</taxon>
        <taxon>Spermatophyta</taxon>
        <taxon>Magnoliopsida</taxon>
        <taxon>eudicotyledons</taxon>
        <taxon>Gunneridae</taxon>
        <taxon>Pentapetalae</taxon>
        <taxon>rosids</taxon>
        <taxon>malvids</taxon>
        <taxon>Myrtales</taxon>
        <taxon>Myrtaceae</taxon>
        <taxon>Myrtoideae</taxon>
        <taxon>Eucalypteae</taxon>
        <taxon>Eucalyptus</taxon>
    </lineage>
</organism>
<dbReference type="KEGG" id="egr:104418853"/>
<dbReference type="Gramene" id="KCW55379">
    <property type="protein sequence ID" value="KCW55379"/>
    <property type="gene ID" value="EUGRSUZ_I01291"/>
</dbReference>
<dbReference type="PANTHER" id="PTHR35290:SF2">
    <property type="entry name" value="PROTEIN CASPARIAN STRIP INTEGRITY FACTOR 1"/>
    <property type="match status" value="1"/>
</dbReference>
<feature type="signal peptide" evidence="1">
    <location>
        <begin position="1"/>
        <end position="26"/>
    </location>
</feature>
<dbReference type="FunCoup" id="A0A059ANN7">
    <property type="interactions" value="66"/>
</dbReference>
<dbReference type="EMBL" id="KK198761">
    <property type="protein sequence ID" value="KCW55379.1"/>
    <property type="molecule type" value="Genomic_DNA"/>
</dbReference>
<dbReference type="AlphaFoldDB" id="A0A059ANN7"/>
<dbReference type="OMA" id="NIVHERM"/>
<evidence type="ECO:0000256" key="1">
    <source>
        <dbReference type="SAM" id="SignalP"/>
    </source>
</evidence>
<evidence type="ECO:0000313" key="2">
    <source>
        <dbReference type="EMBL" id="KCW55379.1"/>
    </source>
</evidence>
<feature type="chain" id="PRO_5001567765" evidence="1">
    <location>
        <begin position="27"/>
        <end position="91"/>
    </location>
</feature>
<dbReference type="eggNOG" id="ENOG502S73G">
    <property type="taxonomic scope" value="Eukaryota"/>
</dbReference>
<keyword evidence="1" id="KW-0732">Signal</keyword>
<dbReference type="OrthoDB" id="1936508at2759"/>
<proteinExistence type="predicted"/>
<accession>A0A059ANN7</accession>
<reference evidence="2" key="1">
    <citation type="submission" date="2013-07" db="EMBL/GenBank/DDBJ databases">
        <title>The genome of Eucalyptus grandis.</title>
        <authorList>
            <person name="Schmutz J."/>
            <person name="Hayes R."/>
            <person name="Myburg A."/>
            <person name="Tuskan G."/>
            <person name="Grattapaglia D."/>
            <person name="Rokhsar D.S."/>
        </authorList>
    </citation>
    <scope>NUCLEOTIDE SEQUENCE</scope>
    <source>
        <tissue evidence="2">Leaf extractions</tissue>
    </source>
</reference>
<dbReference type="STRING" id="71139.A0A059ANN7"/>
<name>A0A059ANN7_EUCGR</name>
<dbReference type="PANTHER" id="PTHR35290">
    <property type="entry name" value="PROTEIN CASPARIAN STRIP INTEGRITY FACTOR 1-RELATED"/>
    <property type="match status" value="1"/>
</dbReference>
<dbReference type="InterPro" id="IPR038974">
    <property type="entry name" value="CIF1/2"/>
</dbReference>
<gene>
    <name evidence="2" type="ORF">EUGRSUZ_I01291</name>
</gene>
<sequence length="91" mass="10007">MGLVLLKKISLLFLLLSASLLSTSLAGRPYKITSRLAKEVNPNAVTYEEGSQDGDEATAVHERILKENTHDYGKYDPAPALVRPPFKLIPN</sequence>
<protein>
    <submittedName>
        <fullName evidence="2">Uncharacterized protein</fullName>
    </submittedName>
</protein>